<dbReference type="AlphaFoldDB" id="A0A5J9WMW0"/>
<dbReference type="EMBL" id="RWGY01000002">
    <property type="protein sequence ID" value="TVU49519.1"/>
    <property type="molecule type" value="Genomic_DNA"/>
</dbReference>
<evidence type="ECO:0000313" key="3">
    <source>
        <dbReference type="Proteomes" id="UP000324897"/>
    </source>
</evidence>
<evidence type="ECO:0000313" key="2">
    <source>
        <dbReference type="EMBL" id="TVU49519.1"/>
    </source>
</evidence>
<protein>
    <submittedName>
        <fullName evidence="2">Uncharacterized protein</fullName>
    </submittedName>
</protein>
<organism evidence="2 3">
    <name type="scientific">Eragrostis curvula</name>
    <name type="common">weeping love grass</name>
    <dbReference type="NCBI Taxonomy" id="38414"/>
    <lineage>
        <taxon>Eukaryota</taxon>
        <taxon>Viridiplantae</taxon>
        <taxon>Streptophyta</taxon>
        <taxon>Embryophyta</taxon>
        <taxon>Tracheophyta</taxon>
        <taxon>Spermatophyta</taxon>
        <taxon>Magnoliopsida</taxon>
        <taxon>Liliopsida</taxon>
        <taxon>Poales</taxon>
        <taxon>Poaceae</taxon>
        <taxon>PACMAD clade</taxon>
        <taxon>Chloridoideae</taxon>
        <taxon>Eragrostideae</taxon>
        <taxon>Eragrostidinae</taxon>
        <taxon>Eragrostis</taxon>
    </lineage>
</organism>
<name>A0A5J9WMW0_9POAL</name>
<reference evidence="2 3" key="1">
    <citation type="journal article" date="2019" name="Sci. Rep.">
        <title>A high-quality genome of Eragrostis curvula grass provides insights into Poaceae evolution and supports new strategies to enhance forage quality.</title>
        <authorList>
            <person name="Carballo J."/>
            <person name="Santos B.A.C.M."/>
            <person name="Zappacosta D."/>
            <person name="Garbus I."/>
            <person name="Selva J.P."/>
            <person name="Gallo C.A."/>
            <person name="Diaz A."/>
            <person name="Albertini E."/>
            <person name="Caccamo M."/>
            <person name="Echenique V."/>
        </authorList>
    </citation>
    <scope>NUCLEOTIDE SEQUENCE [LARGE SCALE GENOMIC DNA]</scope>
    <source>
        <strain evidence="3">cv. Victoria</strain>
        <tissue evidence="2">Leaf</tissue>
    </source>
</reference>
<keyword evidence="3" id="KW-1185">Reference proteome</keyword>
<sequence>MVLCLSFYRLLFDVILLWVSNLCLTDSFATSSPDLQATWWGRWEVLLRKKSGSC</sequence>
<dbReference type="Proteomes" id="UP000324897">
    <property type="component" value="Chromosome 6"/>
</dbReference>
<gene>
    <name evidence="2" type="ORF">EJB05_00832</name>
</gene>
<dbReference type="Gramene" id="TVU49519">
    <property type="protein sequence ID" value="TVU49519"/>
    <property type="gene ID" value="EJB05_00832"/>
</dbReference>
<comment type="caution">
    <text evidence="2">The sequence shown here is derived from an EMBL/GenBank/DDBJ whole genome shotgun (WGS) entry which is preliminary data.</text>
</comment>
<feature type="chain" id="PRO_5023869867" evidence="1">
    <location>
        <begin position="26"/>
        <end position="54"/>
    </location>
</feature>
<keyword evidence="1" id="KW-0732">Signal</keyword>
<evidence type="ECO:0000256" key="1">
    <source>
        <dbReference type="SAM" id="SignalP"/>
    </source>
</evidence>
<accession>A0A5J9WMW0</accession>
<proteinExistence type="predicted"/>
<feature type="signal peptide" evidence="1">
    <location>
        <begin position="1"/>
        <end position="25"/>
    </location>
</feature>